<dbReference type="Proteomes" id="UP000095463">
    <property type="component" value="Unassembled WGS sequence"/>
</dbReference>
<protein>
    <submittedName>
        <fullName evidence="1">Uncharacterized protein</fullName>
    </submittedName>
</protein>
<dbReference type="EMBL" id="LAJE02000210">
    <property type="protein sequence ID" value="OEO30406.1"/>
    <property type="molecule type" value="Genomic_DNA"/>
</dbReference>
<comment type="caution">
    <text evidence="1">The sequence shown here is derived from an EMBL/GenBank/DDBJ whole genome shotgun (WGS) entry which is preliminary data.</text>
</comment>
<gene>
    <name evidence="1" type="ORF">VW23_021515</name>
</gene>
<dbReference type="AlphaFoldDB" id="A0A1E5XP62"/>
<evidence type="ECO:0000313" key="1">
    <source>
        <dbReference type="EMBL" id="OEO30406.1"/>
    </source>
</evidence>
<name>A0A1E5XP62_9HYPH</name>
<reference evidence="1 2" key="1">
    <citation type="journal article" date="2015" name="Genome Announc.">
        <title>Genome Assemblies of Three Soil-Associated Devosia species: D. insulae, D. limi, and D. soli.</title>
        <authorList>
            <person name="Hassan Y.I."/>
            <person name="Lepp D."/>
            <person name="Zhou T."/>
        </authorList>
    </citation>
    <scope>NUCLEOTIDE SEQUENCE [LARGE SCALE GENOMIC DNA]</scope>
    <source>
        <strain evidence="1 2">DS-56</strain>
    </source>
</reference>
<dbReference type="RefSeq" id="WP_069910386.1">
    <property type="nucleotide sequence ID" value="NZ_LAJE02000210.1"/>
</dbReference>
<evidence type="ECO:0000313" key="2">
    <source>
        <dbReference type="Proteomes" id="UP000095463"/>
    </source>
</evidence>
<accession>A0A1E5XP62</accession>
<organism evidence="1 2">
    <name type="scientific">Devosia insulae DS-56</name>
    <dbReference type="NCBI Taxonomy" id="1116389"/>
    <lineage>
        <taxon>Bacteria</taxon>
        <taxon>Pseudomonadati</taxon>
        <taxon>Pseudomonadota</taxon>
        <taxon>Alphaproteobacteria</taxon>
        <taxon>Hyphomicrobiales</taxon>
        <taxon>Devosiaceae</taxon>
        <taxon>Devosia</taxon>
    </lineage>
</organism>
<keyword evidence="2" id="KW-1185">Reference proteome</keyword>
<sequence>MAQQRAHHPVVTGMRSTTGQALAIRYDLSSNTIAFVEDDWFADAVRTSSVPPRAEVRQRLGNNVTRLRPRRR</sequence>
<proteinExistence type="predicted"/>